<dbReference type="PANTHER" id="PTHR36151:SF3">
    <property type="entry name" value="ER-BOUND OXYGENASE MPAB_MPAB'_RUBBER OXYGENASE CATALYTIC DOMAIN-CONTAINING PROTEIN"/>
    <property type="match status" value="1"/>
</dbReference>
<accession>A0A845A1L7</accession>
<dbReference type="PANTHER" id="PTHR36151">
    <property type="entry name" value="BLR2777 PROTEIN"/>
    <property type="match status" value="1"/>
</dbReference>
<protein>
    <submittedName>
        <fullName evidence="2">DUF2236 domain-containing protein</fullName>
    </submittedName>
</protein>
<comment type="caution">
    <text evidence="2">The sequence shown here is derived from an EMBL/GenBank/DDBJ whole genome shotgun (WGS) entry which is preliminary data.</text>
</comment>
<evidence type="ECO:0000313" key="2">
    <source>
        <dbReference type="EMBL" id="MXO93604.1"/>
    </source>
</evidence>
<evidence type="ECO:0000259" key="1">
    <source>
        <dbReference type="Pfam" id="PF09995"/>
    </source>
</evidence>
<keyword evidence="3" id="KW-1185">Reference proteome</keyword>
<gene>
    <name evidence="2" type="ORF">GRI62_08285</name>
</gene>
<organism evidence="2 3">
    <name type="scientific">Aurantiacibacter arachoides</name>
    <dbReference type="NCBI Taxonomy" id="1850444"/>
    <lineage>
        <taxon>Bacteria</taxon>
        <taxon>Pseudomonadati</taxon>
        <taxon>Pseudomonadota</taxon>
        <taxon>Alphaproteobacteria</taxon>
        <taxon>Sphingomonadales</taxon>
        <taxon>Erythrobacteraceae</taxon>
        <taxon>Aurantiacibacter</taxon>
    </lineage>
</organism>
<dbReference type="Pfam" id="PF09995">
    <property type="entry name" value="MPAB_Lcp_cat"/>
    <property type="match status" value="1"/>
</dbReference>
<dbReference type="RefSeq" id="WP_131453833.1">
    <property type="nucleotide sequence ID" value="NZ_BMJK01000001.1"/>
</dbReference>
<dbReference type="GO" id="GO:0016491">
    <property type="term" value="F:oxidoreductase activity"/>
    <property type="evidence" value="ECO:0007669"/>
    <property type="project" value="InterPro"/>
</dbReference>
<dbReference type="EMBL" id="WTYH01000001">
    <property type="protein sequence ID" value="MXO93604.1"/>
    <property type="molecule type" value="Genomic_DNA"/>
</dbReference>
<sequence>MVAPPFSDPVELLRRHLVRRVRSTFNDASQGEAPVAISDEALFARDTPIRMVHADIVGMLVGGMASLLLQMLHPHALQGVLDFSDFRADMHGRLRATARFIAVTTYGHRDDAEAAIARVNRIHEHVHGTLPDGTPYSALDPRTLAWVHLAEATMFLEAYLVHVRPDMPMTEQDEYFRQFAIIGRRLGADPVPESKAEAQAMFRDLRADLRSGPEAREVAALVVSGRIEGAMTGVQPFLADAAVALIPPFARTMLGLDAPGLRMVPSRMVTRAMGSTLRWAFRQNPAARSER</sequence>
<dbReference type="Proteomes" id="UP000460626">
    <property type="component" value="Unassembled WGS sequence"/>
</dbReference>
<dbReference type="OrthoDB" id="108890at2"/>
<feature type="domain" description="ER-bound oxygenase mpaB/mpaB'/Rubber oxygenase catalytic" evidence="1">
    <location>
        <begin position="52"/>
        <end position="279"/>
    </location>
</feature>
<name>A0A845A1L7_9SPHN</name>
<dbReference type="AlphaFoldDB" id="A0A845A1L7"/>
<dbReference type="InterPro" id="IPR018713">
    <property type="entry name" value="MPAB/Lcp_cat_dom"/>
</dbReference>
<reference evidence="2 3" key="1">
    <citation type="submission" date="2019-12" db="EMBL/GenBank/DDBJ databases">
        <title>Genomic-based taxomic classification of the family Erythrobacteraceae.</title>
        <authorList>
            <person name="Xu L."/>
        </authorList>
    </citation>
    <scope>NUCLEOTIDE SEQUENCE [LARGE SCALE GENOMIC DNA]</scope>
    <source>
        <strain evidence="2 3">RC4-10-4</strain>
    </source>
</reference>
<evidence type="ECO:0000313" key="3">
    <source>
        <dbReference type="Proteomes" id="UP000460626"/>
    </source>
</evidence>
<proteinExistence type="predicted"/>